<comment type="caution">
    <text evidence="15">The sequence shown here is derived from an EMBL/GenBank/DDBJ whole genome shotgun (WGS) entry which is preliminary data.</text>
</comment>
<dbReference type="InterPro" id="IPR000276">
    <property type="entry name" value="GPCR_Rhodpsn"/>
</dbReference>
<sequence length="443" mass="50650">MLENGSLRNCCDPGGRGRFDLAEREAAGAPRPAWVVAVLSSVLIFTTVVDILGNLLVIVSVFKNRKLRNSEEVLEHNLERDKQANPRRAAGLFWAPHYKKDIEVLECVQRRATKVVKGLEHKFYEEWLRELGLFSLEKRKLRGDLLALYNYVKGGNAFVVSLALADLVVALYPYPLVLLAIFHNGWTLGEMHCKVSGFVMGLSVIGSIFNITAIAINRYCYICHSFAYDKVYSCWNTMLYVSLVWVLTVIATVPNFFVGSLKYDPRIYSCTFVQTASSYYTISVVVIHFIVPITIVSFCYLRIWVLVLQVRRRVKSETKPRLKPSDFRNFLTMFVVFVIFAFCWAPLNFIGLAVAIDPMEMAPKVPEWLFIISYFMAYFNSCLNAIIYGLLNQNFRNEYKRILMSLWMPRLFFQDTSKGGTDGQKSKPSPALNNNDQMKTDTL</sequence>
<keyword evidence="5 11" id="KW-0297">G-protein coupled receptor</keyword>
<dbReference type="Pfam" id="PF00001">
    <property type="entry name" value="7tm_1"/>
    <property type="match status" value="1"/>
</dbReference>
<evidence type="ECO:0000256" key="8">
    <source>
        <dbReference type="ARBA" id="ARBA00023170"/>
    </source>
</evidence>
<evidence type="ECO:0000256" key="5">
    <source>
        <dbReference type="ARBA" id="ARBA00023040"/>
    </source>
</evidence>
<protein>
    <submittedName>
        <fullName evidence="15">Melatonin receptor type 1B</fullName>
    </submittedName>
</protein>
<evidence type="ECO:0000256" key="1">
    <source>
        <dbReference type="ARBA" id="ARBA00004651"/>
    </source>
</evidence>
<feature type="transmembrane region" description="Helical" evidence="13">
    <location>
        <begin position="278"/>
        <end position="308"/>
    </location>
</feature>
<evidence type="ECO:0000256" key="9">
    <source>
        <dbReference type="ARBA" id="ARBA00023224"/>
    </source>
</evidence>
<evidence type="ECO:0000256" key="2">
    <source>
        <dbReference type="ARBA" id="ARBA00022475"/>
    </source>
</evidence>
<feature type="transmembrane region" description="Helical" evidence="13">
    <location>
        <begin position="368"/>
        <end position="391"/>
    </location>
</feature>
<dbReference type="CDD" id="cd15400">
    <property type="entry name" value="7tmA_Mel1B"/>
    <property type="match status" value="1"/>
</dbReference>
<keyword evidence="4 13" id="KW-1133">Transmembrane helix</keyword>
<keyword evidence="2" id="KW-1003">Cell membrane</keyword>
<feature type="transmembrane region" description="Helical" evidence="13">
    <location>
        <begin position="157"/>
        <end position="183"/>
    </location>
</feature>
<evidence type="ECO:0000313" key="16">
    <source>
        <dbReference type="Proteomes" id="UP001623348"/>
    </source>
</evidence>
<keyword evidence="3 11" id="KW-0812">Transmembrane</keyword>
<dbReference type="PROSITE" id="PS00237">
    <property type="entry name" value="G_PROTEIN_RECEP_F1_1"/>
    <property type="match status" value="1"/>
</dbReference>
<dbReference type="GO" id="GO:0004930">
    <property type="term" value="F:G protein-coupled receptor activity"/>
    <property type="evidence" value="ECO:0007669"/>
    <property type="project" value="UniProtKB-KW"/>
</dbReference>
<gene>
    <name evidence="15" type="ORF">GRJ2_000540100</name>
</gene>
<feature type="transmembrane region" description="Helical" evidence="13">
    <location>
        <begin position="237"/>
        <end position="258"/>
    </location>
</feature>
<evidence type="ECO:0000256" key="7">
    <source>
        <dbReference type="ARBA" id="ARBA00023157"/>
    </source>
</evidence>
<dbReference type="GO" id="GO:1904408">
    <property type="term" value="F:melatonin binding"/>
    <property type="evidence" value="ECO:0007669"/>
    <property type="project" value="UniProtKB-ARBA"/>
</dbReference>
<dbReference type="PRINTS" id="PR00857">
    <property type="entry name" value="MELATONINR"/>
</dbReference>
<dbReference type="SUPFAM" id="SSF81321">
    <property type="entry name" value="Family A G protein-coupled receptor-like"/>
    <property type="match status" value="1"/>
</dbReference>
<reference evidence="15 16" key="1">
    <citation type="submission" date="2024-06" db="EMBL/GenBank/DDBJ databases">
        <title>The draft genome of Grus japonensis, version 3.</title>
        <authorList>
            <person name="Nabeshima K."/>
            <person name="Suzuki S."/>
            <person name="Onuma M."/>
        </authorList>
    </citation>
    <scope>NUCLEOTIDE SEQUENCE [LARGE SCALE GENOMIC DNA]</scope>
    <source>
        <strain evidence="15 16">451A</strain>
    </source>
</reference>
<dbReference type="PRINTS" id="PR00237">
    <property type="entry name" value="GPCRRHODOPSN"/>
</dbReference>
<keyword evidence="9 11" id="KW-0807">Transducer</keyword>
<organism evidence="15 16">
    <name type="scientific">Grus japonensis</name>
    <name type="common">Japanese crane</name>
    <name type="synonym">Red-crowned crane</name>
    <dbReference type="NCBI Taxonomy" id="30415"/>
    <lineage>
        <taxon>Eukaryota</taxon>
        <taxon>Metazoa</taxon>
        <taxon>Chordata</taxon>
        <taxon>Craniata</taxon>
        <taxon>Vertebrata</taxon>
        <taxon>Euteleostomi</taxon>
        <taxon>Archelosauria</taxon>
        <taxon>Archosauria</taxon>
        <taxon>Dinosauria</taxon>
        <taxon>Saurischia</taxon>
        <taxon>Theropoda</taxon>
        <taxon>Coelurosauria</taxon>
        <taxon>Aves</taxon>
        <taxon>Neognathae</taxon>
        <taxon>Neoaves</taxon>
        <taxon>Gruiformes</taxon>
        <taxon>Gruidae</taxon>
        <taxon>Grus</taxon>
    </lineage>
</organism>
<proteinExistence type="inferred from homology"/>
<comment type="similarity">
    <text evidence="11">Belongs to the G-protein coupled receptor 1 family.</text>
</comment>
<dbReference type="GO" id="GO:0005886">
    <property type="term" value="C:plasma membrane"/>
    <property type="evidence" value="ECO:0007669"/>
    <property type="project" value="UniProtKB-SubCell"/>
</dbReference>
<feature type="transmembrane region" description="Helical" evidence="13">
    <location>
        <begin position="195"/>
        <end position="216"/>
    </location>
</feature>
<feature type="region of interest" description="Disordered" evidence="12">
    <location>
        <begin position="418"/>
        <end position="443"/>
    </location>
</feature>
<keyword evidence="7" id="KW-1015">Disulfide bond</keyword>
<evidence type="ECO:0000313" key="15">
    <source>
        <dbReference type="EMBL" id="GAB0180748.1"/>
    </source>
</evidence>
<evidence type="ECO:0000256" key="3">
    <source>
        <dbReference type="ARBA" id="ARBA00022692"/>
    </source>
</evidence>
<dbReference type="PANTHER" id="PTHR24228">
    <property type="entry name" value="B2 BRADYKININ RECEPTOR/ANGIOTENSIN II RECEPTOR"/>
    <property type="match status" value="1"/>
</dbReference>
<feature type="transmembrane region" description="Helical" evidence="13">
    <location>
        <begin position="329"/>
        <end position="356"/>
    </location>
</feature>
<accession>A0ABC9W652</accession>
<keyword evidence="16" id="KW-1185">Reference proteome</keyword>
<feature type="transmembrane region" description="Helical" evidence="13">
    <location>
        <begin position="33"/>
        <end position="62"/>
    </location>
</feature>
<evidence type="ECO:0000256" key="4">
    <source>
        <dbReference type="ARBA" id="ARBA00022989"/>
    </source>
</evidence>
<evidence type="ECO:0000256" key="12">
    <source>
        <dbReference type="SAM" id="MobiDB-lite"/>
    </source>
</evidence>
<dbReference type="AlphaFoldDB" id="A0ABC9W652"/>
<dbReference type="GO" id="GO:0045820">
    <property type="term" value="P:negative regulation of glycolytic process"/>
    <property type="evidence" value="ECO:0007669"/>
    <property type="project" value="UniProtKB-ARBA"/>
</dbReference>
<dbReference type="EMBL" id="BAAFJT010000001">
    <property type="protein sequence ID" value="GAB0180748.1"/>
    <property type="molecule type" value="Genomic_DNA"/>
</dbReference>
<keyword evidence="6 13" id="KW-0472">Membrane</keyword>
<name>A0ABC9W652_GRUJA</name>
<evidence type="ECO:0000256" key="11">
    <source>
        <dbReference type="RuleBase" id="RU000688"/>
    </source>
</evidence>
<dbReference type="FunFam" id="1.20.1070.10:FF:000056">
    <property type="entry name" value="Melatonin receptor type 1A"/>
    <property type="match status" value="1"/>
</dbReference>
<dbReference type="Proteomes" id="UP001623348">
    <property type="component" value="Unassembled WGS sequence"/>
</dbReference>
<dbReference type="PROSITE" id="PS50262">
    <property type="entry name" value="G_PROTEIN_RECEP_F1_2"/>
    <property type="match status" value="1"/>
</dbReference>
<evidence type="ECO:0000256" key="6">
    <source>
        <dbReference type="ARBA" id="ARBA00023136"/>
    </source>
</evidence>
<comment type="function">
    <text evidence="10">High affinity receptor for melatonin. The activity of this receptor is mediated by pertussis toxin sensitive G proteins that inhibits adenylate cyclase activity.</text>
</comment>
<evidence type="ECO:0000256" key="10">
    <source>
        <dbReference type="ARBA" id="ARBA00024876"/>
    </source>
</evidence>
<dbReference type="Gene3D" id="1.20.1070.10">
    <property type="entry name" value="Rhodopsin 7-helix transmembrane proteins"/>
    <property type="match status" value="1"/>
</dbReference>
<evidence type="ECO:0000256" key="13">
    <source>
        <dbReference type="SAM" id="Phobius"/>
    </source>
</evidence>
<comment type="subcellular location">
    <subcellularLocation>
        <location evidence="1">Cell membrane</location>
        <topology evidence="1">Multi-pass membrane protein</topology>
    </subcellularLocation>
</comment>
<dbReference type="GO" id="GO:0046325">
    <property type="term" value="P:negative regulation of D-glucose import"/>
    <property type="evidence" value="ECO:0007669"/>
    <property type="project" value="UniProtKB-ARBA"/>
</dbReference>
<keyword evidence="8 11" id="KW-0675">Receptor</keyword>
<dbReference type="InterPro" id="IPR000025">
    <property type="entry name" value="Melatonin_rcpt"/>
</dbReference>
<feature type="domain" description="G-protein coupled receptors family 1 profile" evidence="14">
    <location>
        <begin position="128"/>
        <end position="388"/>
    </location>
</feature>
<dbReference type="PANTHER" id="PTHR24228:SF54">
    <property type="entry name" value="MELATONIN RECEPTOR TYPE 1B"/>
    <property type="match status" value="1"/>
</dbReference>
<evidence type="ECO:0000259" key="14">
    <source>
        <dbReference type="PROSITE" id="PS50262"/>
    </source>
</evidence>
<dbReference type="InterPro" id="IPR017452">
    <property type="entry name" value="GPCR_Rhodpsn_7TM"/>
</dbReference>